<dbReference type="InterPro" id="IPR035965">
    <property type="entry name" value="PAS-like_dom_sf"/>
</dbReference>
<dbReference type="SMART" id="SM00091">
    <property type="entry name" value="PAS"/>
    <property type="match status" value="2"/>
</dbReference>
<keyword evidence="6" id="KW-1185">Reference proteome</keyword>
<dbReference type="OrthoDB" id="9813903at2"/>
<dbReference type="PROSITE" id="PS50887">
    <property type="entry name" value="GGDEF"/>
    <property type="match status" value="1"/>
</dbReference>
<dbReference type="AlphaFoldDB" id="A0A4T0UXA2"/>
<dbReference type="PROSITE" id="PS50112">
    <property type="entry name" value="PAS"/>
    <property type="match status" value="1"/>
</dbReference>
<evidence type="ECO:0000259" key="4">
    <source>
        <dbReference type="PROSITE" id="PS50887"/>
    </source>
</evidence>
<dbReference type="NCBIfam" id="TIGR00229">
    <property type="entry name" value="sensory_box"/>
    <property type="match status" value="2"/>
</dbReference>
<comment type="caution">
    <text evidence="5">The sequence shown here is derived from an EMBL/GenBank/DDBJ whole genome shotgun (WGS) entry which is preliminary data.</text>
</comment>
<proteinExistence type="predicted"/>
<name>A0A4T0UXA2_9NEIS</name>
<dbReference type="SUPFAM" id="SSF55073">
    <property type="entry name" value="Nucleotide cyclase"/>
    <property type="match status" value="1"/>
</dbReference>
<dbReference type="Gene3D" id="3.20.20.450">
    <property type="entry name" value="EAL domain"/>
    <property type="match status" value="1"/>
</dbReference>
<dbReference type="InterPro" id="IPR043128">
    <property type="entry name" value="Rev_trsase/Diguanyl_cyclase"/>
</dbReference>
<evidence type="ECO:0000259" key="2">
    <source>
        <dbReference type="PROSITE" id="PS50113"/>
    </source>
</evidence>
<dbReference type="EMBL" id="STGJ01000006">
    <property type="protein sequence ID" value="TIC83754.1"/>
    <property type="molecule type" value="Genomic_DNA"/>
</dbReference>
<sequence>MKSTASTHTRHTWPNFDEAALFALLDCIPGTAIQAYTPEGTIVFWNAQCEALYGWQRSEAIGHTLDQLFMTPEQAAAFIGDVSRALAEGRDIEPGFFKLQARDGRTLSVYSSHTWLRKPDGRALLFCMDTDLTALETAREDAQRAHRRLDFLLQTSGESVWEWHVDSDALVHGPQAASLFGLPPGQLPVSMREQLELVAEADRERVRQALTACLAGEARSLRVEYRLGHGEHAGRWFEERAHIVERDAAGQPSLAMGIVADVDERRRASDAIRTLAYYDTLTGLPNRRLLLERLQHAQTLGDRSGLRGAVLFLDLDGFKAVNDGYGHATGDLLLQAVATRLGACVRVSDTVARLGGDEFVVLLEQVAQSEAKTCESIVALADKLCQALASPFLLGEHSHQISTSIGISLFLGSHEDANALLEQADRALYRAKHAGRNTWRFHCERLQRRFSRSLLQAGSRTARPDGAAPELAFHPRANARLEVVGATAAAALPGVHGGETGLGAGADAPLLERQTLQLACDILARWQAHPVLARLVLSVDVGNALLGKAGFARDVAAMLDERNLPGARLELVVDAGLADDARLQEARTQARRLADGGVRVALAGFGAVPLTVLDSLPAHALYLDETLTRNHDASSPALRAAIACARALGVDAVARNVQSARQFQRLRDAGGPLAEGPLFGQGRTLAAFEHWVLARSGRRRDEAA</sequence>
<organism evidence="5 6">
    <name type="scientific">Crenobacter intestini</name>
    <dbReference type="NCBI Taxonomy" id="2563443"/>
    <lineage>
        <taxon>Bacteria</taxon>
        <taxon>Pseudomonadati</taxon>
        <taxon>Pseudomonadota</taxon>
        <taxon>Betaproteobacteria</taxon>
        <taxon>Neisseriales</taxon>
        <taxon>Neisseriaceae</taxon>
        <taxon>Crenobacter</taxon>
    </lineage>
</organism>
<dbReference type="FunFam" id="3.30.70.270:FF:000001">
    <property type="entry name" value="Diguanylate cyclase domain protein"/>
    <property type="match status" value="1"/>
</dbReference>
<dbReference type="Gene3D" id="3.30.450.20">
    <property type="entry name" value="PAS domain"/>
    <property type="match status" value="2"/>
</dbReference>
<dbReference type="PROSITE" id="PS50883">
    <property type="entry name" value="EAL"/>
    <property type="match status" value="1"/>
</dbReference>
<dbReference type="PANTHER" id="PTHR44757:SF2">
    <property type="entry name" value="BIOFILM ARCHITECTURE MAINTENANCE PROTEIN MBAA"/>
    <property type="match status" value="1"/>
</dbReference>
<evidence type="ECO:0000313" key="5">
    <source>
        <dbReference type="EMBL" id="TIC83754.1"/>
    </source>
</evidence>
<dbReference type="NCBIfam" id="TIGR00254">
    <property type="entry name" value="GGDEF"/>
    <property type="match status" value="1"/>
</dbReference>
<protein>
    <submittedName>
        <fullName evidence="5">Diguanylate cyclase</fullName>
    </submittedName>
</protein>
<feature type="domain" description="EAL" evidence="3">
    <location>
        <begin position="452"/>
        <end position="696"/>
    </location>
</feature>
<dbReference type="SMART" id="SM00267">
    <property type="entry name" value="GGDEF"/>
    <property type="match status" value="1"/>
</dbReference>
<dbReference type="InterPro" id="IPR001633">
    <property type="entry name" value="EAL_dom"/>
</dbReference>
<dbReference type="Pfam" id="PF00990">
    <property type="entry name" value="GGDEF"/>
    <property type="match status" value="1"/>
</dbReference>
<dbReference type="GO" id="GO:0003824">
    <property type="term" value="F:catalytic activity"/>
    <property type="evidence" value="ECO:0007669"/>
    <property type="project" value="UniProtKB-ARBA"/>
</dbReference>
<dbReference type="PANTHER" id="PTHR44757">
    <property type="entry name" value="DIGUANYLATE CYCLASE DGCP"/>
    <property type="match status" value="1"/>
</dbReference>
<dbReference type="InterPro" id="IPR000160">
    <property type="entry name" value="GGDEF_dom"/>
</dbReference>
<dbReference type="InterPro" id="IPR000700">
    <property type="entry name" value="PAS-assoc_C"/>
</dbReference>
<dbReference type="InterPro" id="IPR052155">
    <property type="entry name" value="Biofilm_reg_signaling"/>
</dbReference>
<dbReference type="InterPro" id="IPR013655">
    <property type="entry name" value="PAS_fold_3"/>
</dbReference>
<dbReference type="Pfam" id="PF08447">
    <property type="entry name" value="PAS_3"/>
    <property type="match status" value="1"/>
</dbReference>
<reference evidence="5 6" key="1">
    <citation type="submission" date="2019-04" db="EMBL/GenBank/DDBJ databases">
        <title>Crenobacter sp. nov.</title>
        <authorList>
            <person name="Shi S."/>
        </authorList>
    </citation>
    <scope>NUCLEOTIDE SEQUENCE [LARGE SCALE GENOMIC DNA]</scope>
    <source>
        <strain evidence="5 6">GY 70310</strain>
    </source>
</reference>
<dbReference type="InterPro" id="IPR013656">
    <property type="entry name" value="PAS_4"/>
</dbReference>
<evidence type="ECO:0000313" key="6">
    <source>
        <dbReference type="Proteomes" id="UP000308891"/>
    </source>
</evidence>
<dbReference type="SUPFAM" id="SSF141868">
    <property type="entry name" value="EAL domain-like"/>
    <property type="match status" value="1"/>
</dbReference>
<evidence type="ECO:0000259" key="1">
    <source>
        <dbReference type="PROSITE" id="PS50112"/>
    </source>
</evidence>
<evidence type="ECO:0000259" key="3">
    <source>
        <dbReference type="PROSITE" id="PS50883"/>
    </source>
</evidence>
<dbReference type="Gene3D" id="3.30.70.270">
    <property type="match status" value="1"/>
</dbReference>
<dbReference type="CDD" id="cd01949">
    <property type="entry name" value="GGDEF"/>
    <property type="match status" value="1"/>
</dbReference>
<feature type="domain" description="GGDEF" evidence="4">
    <location>
        <begin position="306"/>
        <end position="444"/>
    </location>
</feature>
<dbReference type="InterPro" id="IPR035919">
    <property type="entry name" value="EAL_sf"/>
</dbReference>
<dbReference type="CDD" id="cd00130">
    <property type="entry name" value="PAS"/>
    <property type="match status" value="1"/>
</dbReference>
<dbReference type="SUPFAM" id="SSF55785">
    <property type="entry name" value="PYP-like sensor domain (PAS domain)"/>
    <property type="match status" value="2"/>
</dbReference>
<dbReference type="PROSITE" id="PS50113">
    <property type="entry name" value="PAC"/>
    <property type="match status" value="1"/>
</dbReference>
<dbReference type="Pfam" id="PF08448">
    <property type="entry name" value="PAS_4"/>
    <property type="match status" value="1"/>
</dbReference>
<gene>
    <name evidence="5" type="ORF">E5K04_06965</name>
</gene>
<feature type="domain" description="PAS" evidence="1">
    <location>
        <begin position="17"/>
        <end position="89"/>
    </location>
</feature>
<dbReference type="InterPro" id="IPR000014">
    <property type="entry name" value="PAS"/>
</dbReference>
<dbReference type="Proteomes" id="UP000308891">
    <property type="component" value="Unassembled WGS sequence"/>
</dbReference>
<dbReference type="Pfam" id="PF00563">
    <property type="entry name" value="EAL"/>
    <property type="match status" value="1"/>
</dbReference>
<dbReference type="SMART" id="SM00052">
    <property type="entry name" value="EAL"/>
    <property type="match status" value="1"/>
</dbReference>
<dbReference type="InterPro" id="IPR029787">
    <property type="entry name" value="Nucleotide_cyclase"/>
</dbReference>
<accession>A0A4T0UXA2</accession>
<dbReference type="RefSeq" id="WP_136552356.1">
    <property type="nucleotide sequence ID" value="NZ_STGJ01000006.1"/>
</dbReference>
<feature type="domain" description="PAC" evidence="2">
    <location>
        <begin position="221"/>
        <end position="274"/>
    </location>
</feature>